<evidence type="ECO:0000256" key="10">
    <source>
        <dbReference type="RuleBase" id="RU000609"/>
    </source>
</evidence>
<comment type="similarity">
    <text evidence="1 9 10">Belongs to the xylose isomerase family.</text>
</comment>
<dbReference type="PROSITE" id="PS51415">
    <property type="entry name" value="XYLOSE_ISOMERASE"/>
    <property type="match status" value="1"/>
</dbReference>
<keyword evidence="9" id="KW-0963">Cytoplasm</keyword>
<feature type="binding site" evidence="9">
    <location>
        <position position="313"/>
    </location>
    <ligand>
        <name>Mg(2+)</name>
        <dbReference type="ChEBI" id="CHEBI:18420"/>
        <label>2</label>
    </ligand>
</feature>
<feature type="active site" evidence="9">
    <location>
        <position position="110"/>
    </location>
</feature>
<dbReference type="InterPro" id="IPR013452">
    <property type="entry name" value="Xylose_isom_bac"/>
</dbReference>
<evidence type="ECO:0000256" key="6">
    <source>
        <dbReference type="ARBA" id="ARBA00023235"/>
    </source>
</evidence>
<feature type="binding site" evidence="9">
    <location>
        <position position="274"/>
    </location>
    <ligand>
        <name>Mg(2+)</name>
        <dbReference type="ChEBI" id="CHEBI:18420"/>
        <label>2</label>
    </ligand>
</feature>
<dbReference type="InterPro" id="IPR001998">
    <property type="entry name" value="Xylose_isomerase"/>
</dbReference>
<dbReference type="Proteomes" id="UP001321305">
    <property type="component" value="Chromosome"/>
</dbReference>
<name>A0ABZ2EHR6_9BACT</name>
<evidence type="ECO:0000256" key="8">
    <source>
        <dbReference type="ARBA" id="ARBA00033659"/>
    </source>
</evidence>
<sequence length="442" mass="50426">MNILLGEKEYFPGVKKIQYEGPESDNPLAFRWYDENKVVAGKTLKEHFKFACAYWHSFVNDGNDPFGTGTHFYVWNQKSDPIERAKDKMDAAFEFITKMNIPYYCFHDVDVVDHTSDVRENDRRLQTMVAYAKEKQKASGVKLLWGTANVFSNPRYMNGASTNPEFSVLAHAAAQVKNAIDATIELGGDAYVFWGGREGYMTLLNTNMKREKEHLARFLHTAKEYGRRNGFKGVFLIEPKPMEPTKHQYDYDTETVVGFLRQWGLLDDFKVNIEVNHATLAGHTFQHELQVAADNGVLGSLDANRGDYQNGWDTDQFPNNIYELTEAMLIFLEAGGLQGGGINFDAKIRRNSTDPLDIFYAHIGGMDTFARALITADKIINNTDYLKLRKERYASFDSGKGKEFEEGKLTLEDLRQYAIEVGEPPLVSGRQEYLENLINRYI</sequence>
<comment type="subcellular location">
    <subcellularLocation>
        <location evidence="9 11">Cytoplasm</location>
    </subcellularLocation>
</comment>
<feature type="binding site" evidence="9">
    <location>
        <position position="238"/>
    </location>
    <ligand>
        <name>Mg(2+)</name>
        <dbReference type="ChEBI" id="CHEBI:18420"/>
        <label>1</label>
    </ligand>
</feature>
<dbReference type="EC" id="5.3.1.5" evidence="3 9"/>
<organism evidence="12 13">
    <name type="scientific">Mycovorax composti</name>
    <dbReference type="NCBI Taxonomy" id="2962693"/>
    <lineage>
        <taxon>Bacteria</taxon>
        <taxon>Pseudomonadati</taxon>
        <taxon>Bacteroidota</taxon>
        <taxon>Chitinophagia</taxon>
        <taxon>Chitinophagales</taxon>
        <taxon>Chitinophagaceae</taxon>
        <taxon>Mycovorax</taxon>
    </lineage>
</organism>
<proteinExistence type="inferred from homology"/>
<feature type="binding site" evidence="9">
    <location>
        <position position="315"/>
    </location>
    <ligand>
        <name>Mg(2+)</name>
        <dbReference type="ChEBI" id="CHEBI:18420"/>
        <label>2</label>
    </ligand>
</feature>
<dbReference type="SUPFAM" id="SSF51658">
    <property type="entry name" value="Xylose isomerase-like"/>
    <property type="match status" value="1"/>
</dbReference>
<keyword evidence="9" id="KW-0460">Magnesium</keyword>
<evidence type="ECO:0000256" key="3">
    <source>
        <dbReference type="ARBA" id="ARBA00011958"/>
    </source>
</evidence>
<evidence type="ECO:0000256" key="7">
    <source>
        <dbReference type="ARBA" id="ARBA00023277"/>
    </source>
</evidence>
<dbReference type="EMBL" id="CP144143">
    <property type="protein sequence ID" value="WWC82987.1"/>
    <property type="molecule type" value="Genomic_DNA"/>
</dbReference>
<feature type="binding site" evidence="9">
    <location>
        <position position="274"/>
    </location>
    <ligand>
        <name>Mg(2+)</name>
        <dbReference type="ChEBI" id="CHEBI:18420"/>
        <label>1</label>
    </ligand>
</feature>
<evidence type="ECO:0000313" key="13">
    <source>
        <dbReference type="Proteomes" id="UP001321305"/>
    </source>
</evidence>
<evidence type="ECO:0000313" key="12">
    <source>
        <dbReference type="EMBL" id="WWC82987.1"/>
    </source>
</evidence>
<feature type="binding site" evidence="9">
    <location>
        <position position="302"/>
    </location>
    <ligand>
        <name>Mg(2+)</name>
        <dbReference type="ChEBI" id="CHEBI:18420"/>
        <label>1</label>
    </ligand>
</feature>
<feature type="active site" evidence="9">
    <location>
        <position position="107"/>
    </location>
</feature>
<dbReference type="NCBIfam" id="NF003998">
    <property type="entry name" value="PRK05474.1"/>
    <property type="match status" value="1"/>
</dbReference>
<dbReference type="InterPro" id="IPR036237">
    <property type="entry name" value="Xyl_isomerase-like_sf"/>
</dbReference>
<feature type="binding site" evidence="9">
    <location>
        <position position="277"/>
    </location>
    <ligand>
        <name>Mg(2+)</name>
        <dbReference type="ChEBI" id="CHEBI:18420"/>
        <label>2</label>
    </ligand>
</feature>
<evidence type="ECO:0000256" key="9">
    <source>
        <dbReference type="HAMAP-Rule" id="MF_00455"/>
    </source>
</evidence>
<keyword evidence="13" id="KW-1185">Reference proteome</keyword>
<gene>
    <name evidence="9 12" type="primary">xylA</name>
    <name evidence="12" type="ORF">PIECOFPK_00698</name>
</gene>
<keyword evidence="4 9" id="KW-0859">Xylose metabolism</keyword>
<dbReference type="PANTHER" id="PTHR48408:SF1">
    <property type="entry name" value="XYLOSE ISOMERASE"/>
    <property type="match status" value="1"/>
</dbReference>
<dbReference type="GO" id="GO:0009045">
    <property type="term" value="F:xylose isomerase activity"/>
    <property type="evidence" value="ECO:0007669"/>
    <property type="project" value="UniProtKB-EC"/>
</dbReference>
<evidence type="ECO:0000256" key="1">
    <source>
        <dbReference type="ARBA" id="ARBA00005765"/>
    </source>
</evidence>
<evidence type="ECO:0000256" key="2">
    <source>
        <dbReference type="ARBA" id="ARBA00011881"/>
    </source>
</evidence>
<dbReference type="Gene3D" id="3.20.20.150">
    <property type="entry name" value="Divalent-metal-dependent TIM barrel enzymes"/>
    <property type="match status" value="1"/>
</dbReference>
<dbReference type="PANTHER" id="PTHR48408">
    <property type="match status" value="1"/>
</dbReference>
<evidence type="ECO:0000256" key="4">
    <source>
        <dbReference type="ARBA" id="ARBA00022629"/>
    </source>
</evidence>
<dbReference type="PRINTS" id="PR00688">
    <property type="entry name" value="XYLOSISMRASE"/>
</dbReference>
<feature type="binding site" evidence="9">
    <location>
        <position position="345"/>
    </location>
    <ligand>
        <name>Mg(2+)</name>
        <dbReference type="ChEBI" id="CHEBI:18420"/>
        <label>1</label>
    </ligand>
</feature>
<dbReference type="RefSeq" id="WP_409966517.1">
    <property type="nucleotide sequence ID" value="NZ_CP144143.1"/>
</dbReference>
<comment type="subunit">
    <text evidence="2 9 11">Homotetramer.</text>
</comment>
<dbReference type="HAMAP" id="MF_00455">
    <property type="entry name" value="Xylose_isom_A"/>
    <property type="match status" value="1"/>
</dbReference>
<keyword evidence="7 9" id="KW-0119">Carbohydrate metabolism</keyword>
<comment type="cofactor">
    <cofactor evidence="9">
        <name>Mg(2+)</name>
        <dbReference type="ChEBI" id="CHEBI:18420"/>
    </cofactor>
    <text evidence="9">Binds 2 magnesium ions per subunit.</text>
</comment>
<dbReference type="NCBIfam" id="TIGR02630">
    <property type="entry name" value="xylose_isom_A"/>
    <property type="match status" value="1"/>
</dbReference>
<keyword evidence="5 9" id="KW-0479">Metal-binding</keyword>
<comment type="catalytic activity">
    <reaction evidence="8 9 10">
        <text>alpha-D-xylose = alpha-D-xylulofuranose</text>
        <dbReference type="Rhea" id="RHEA:22816"/>
        <dbReference type="ChEBI" id="CHEBI:28518"/>
        <dbReference type="ChEBI" id="CHEBI:188998"/>
        <dbReference type="EC" id="5.3.1.5"/>
    </reaction>
</comment>
<evidence type="ECO:0000256" key="5">
    <source>
        <dbReference type="ARBA" id="ARBA00022723"/>
    </source>
</evidence>
<reference evidence="13" key="1">
    <citation type="submission" date="2024-01" db="EMBL/GenBank/DDBJ databases">
        <title>Mycovorax composti gen. nov. sp. nov., a member of the family Chitinophagaceae isolated from button mushroom compost.</title>
        <authorList>
            <person name="Thai M."/>
            <person name="Bell T.L."/>
            <person name="Kertesz M.A."/>
        </authorList>
    </citation>
    <scope>NUCLEOTIDE SEQUENCE [LARGE SCALE GENOMIC DNA]</scope>
    <source>
        <strain evidence="13">C216</strain>
    </source>
</reference>
<keyword evidence="6 9" id="KW-0413">Isomerase</keyword>
<accession>A0ABZ2EHR6</accession>
<protein>
    <recommendedName>
        <fullName evidence="3 9">Xylose isomerase</fullName>
        <ecNumber evidence="3 9">5.3.1.5</ecNumber>
    </recommendedName>
</protein>
<evidence type="ECO:0000256" key="11">
    <source>
        <dbReference type="RuleBase" id="RU000610"/>
    </source>
</evidence>